<organism evidence="1 2">
    <name type="scientific">Rhabditophanes sp. KR3021</name>
    <dbReference type="NCBI Taxonomy" id="114890"/>
    <lineage>
        <taxon>Eukaryota</taxon>
        <taxon>Metazoa</taxon>
        <taxon>Ecdysozoa</taxon>
        <taxon>Nematoda</taxon>
        <taxon>Chromadorea</taxon>
        <taxon>Rhabditida</taxon>
        <taxon>Tylenchina</taxon>
        <taxon>Panagrolaimomorpha</taxon>
        <taxon>Strongyloidoidea</taxon>
        <taxon>Alloionematidae</taxon>
        <taxon>Rhabditophanes</taxon>
    </lineage>
</organism>
<dbReference type="WBParaSite" id="RSKR_0000866300.1">
    <property type="protein sequence ID" value="RSKR_0000866300.1"/>
    <property type="gene ID" value="RSKR_0000866300"/>
</dbReference>
<sequence length="899" mass="102455">MLIKSISIIILCHLLVLVTGNERRSRAATSQPERLWPLGIIPYQIDPVFTGLHRRLFQMAMRLWMNDTCVSFVPFVEGQRSNQDYILFTIDDCGCCSYVGRKGDGRQIVSIGRKCDKFGIVLHELGHTIGYWHEHTREDRDSFVDIFYSSIKKAQEYNFDKSKPGEINSLGETYDYSSIMHYAKNTFSKSVYLDTILPKKQESNEHPEIGQRRFLSPGDISQTNKLYNCGNCSKTFYARKDSIVVTKNNGECNFRIFGALGERIKIKMNSKLILSNSESLSSKILFAIKDGYNNKIKYIAMSKGEDNVNSEYISKSNYLFLTFSHNFLNNFPIDIAEYEIMCGGTIKASNGYIESPNFPNLYPNNVTCLWTIEVPKTKLVAIKFHYLDIETSTNCMYDKLQFFEPNTTTSIKDICGNGHMDSLVTSVSNKIHITFTTDSTNNKNGFILEYLEEENECLGDVCEHGCVNELGGYFCECRIGFSLGKDKRSCVNVCGGSLSNQAGMFVSPNYPNQYPSNADCTWDIFSNSGNQIYLNFSLISLEGVKTDCSYDYILIQELNHQMEVNHSSTIQLCGHHDKPVIIKSTQNRLKIQFQSDSSVEKFGFVGSYQIVKDECQIKNGGCEHICESDINDNYKCSCVDGFTLSEDGLSCSQDLCSFQLYNTKGSFASPNYPNGYPNDKVCKWNFNTTPGHRLILTFYDFDLEEHPDCKYDNVSLYNGPQIDEANFIGIYCYRNYSDHFTITSTENQLFLMMATDSSVIYSGFKAFYYSVCGGNLIVNESPSFIYSHDKFGELNYNKKLLCKWRLQMDPNYLETGYGIQIKFTKFNLESDEKCSFDYLSIFDYNEISADASIIGRYCGHDLPSPIFISKQYATLIFQSDDSMEGKGFILQYRLIRKIA</sequence>
<evidence type="ECO:0000313" key="2">
    <source>
        <dbReference type="WBParaSite" id="RSKR_0000866300.1"/>
    </source>
</evidence>
<proteinExistence type="predicted"/>
<accession>A0AC35U840</accession>
<dbReference type="Proteomes" id="UP000095286">
    <property type="component" value="Unplaced"/>
</dbReference>
<reference evidence="2" key="1">
    <citation type="submission" date="2016-11" db="UniProtKB">
        <authorList>
            <consortium name="WormBaseParasite"/>
        </authorList>
    </citation>
    <scope>IDENTIFICATION</scope>
    <source>
        <strain evidence="2">KR3021</strain>
    </source>
</reference>
<evidence type="ECO:0000313" key="1">
    <source>
        <dbReference type="Proteomes" id="UP000095286"/>
    </source>
</evidence>
<protein>
    <submittedName>
        <fullName evidence="2">Metalloendopeptidase</fullName>
    </submittedName>
</protein>
<name>A0AC35U840_9BILA</name>